<dbReference type="GO" id="GO:0005829">
    <property type="term" value="C:cytosol"/>
    <property type="evidence" value="ECO:0007669"/>
    <property type="project" value="TreeGrafter"/>
</dbReference>
<accession>E4TX73</accession>
<dbReference type="Proteomes" id="UP000008721">
    <property type="component" value="Chromosome"/>
</dbReference>
<keyword evidence="2" id="KW-1185">Reference proteome</keyword>
<dbReference type="eggNOG" id="COG3022">
    <property type="taxonomic scope" value="Bacteria"/>
</dbReference>
<reference evidence="1 2" key="1">
    <citation type="journal article" date="2012" name="Stand. Genomic Sci.">
        <title>Complete genome sequence of the sulfur compounds oxidizing chemolithoautotroph Sulfuricurvum kujiense type strain (YK-1(T)).</title>
        <authorList>
            <person name="Han C."/>
            <person name="Kotsyurbenko O."/>
            <person name="Chertkov O."/>
            <person name="Held B."/>
            <person name="Lapidus A."/>
            <person name="Nolan M."/>
            <person name="Lucas S."/>
            <person name="Hammon N."/>
            <person name="Deshpande S."/>
            <person name="Cheng J.F."/>
            <person name="Tapia R."/>
            <person name="Goodwin L.A."/>
            <person name="Pitluck S."/>
            <person name="Liolios K."/>
            <person name="Pagani I."/>
            <person name="Ivanova N."/>
            <person name="Mavromatis K."/>
            <person name="Mikhailova N."/>
            <person name="Pati A."/>
            <person name="Chen A."/>
            <person name="Palaniappan K."/>
            <person name="Land M."/>
            <person name="Hauser L."/>
            <person name="Chang Y.J."/>
            <person name="Jeffries C.D."/>
            <person name="Brambilla E.M."/>
            <person name="Rohde M."/>
            <person name="Spring S."/>
            <person name="Sikorski J."/>
            <person name="Goker M."/>
            <person name="Woyke T."/>
            <person name="Bristow J."/>
            <person name="Eisen J.A."/>
            <person name="Markowitz V."/>
            <person name="Hugenholtz P."/>
            <person name="Kyrpides N.C."/>
            <person name="Klenk H.P."/>
            <person name="Detter J.C."/>
        </authorList>
    </citation>
    <scope>NUCLEOTIDE SEQUENCE [LARGE SCALE GENOMIC DNA]</scope>
    <source>
        <strain evidence="2">ATCC BAA-921 / DSM 16994 / JCM 11577 / YK-1</strain>
    </source>
</reference>
<dbReference type="PANTHER" id="PTHR30283">
    <property type="entry name" value="PEROXIDE STRESS RESPONSE PROTEIN YAAA"/>
    <property type="match status" value="1"/>
</dbReference>
<evidence type="ECO:0008006" key="3">
    <source>
        <dbReference type="Google" id="ProtNLM"/>
    </source>
</evidence>
<dbReference type="InterPro" id="IPR005583">
    <property type="entry name" value="YaaA"/>
</dbReference>
<dbReference type="STRING" id="709032.Sulku_2279"/>
<dbReference type="Pfam" id="PF03883">
    <property type="entry name" value="H2O2_YaaD"/>
    <property type="match status" value="1"/>
</dbReference>
<dbReference type="EMBL" id="CP002355">
    <property type="protein sequence ID" value="ADR34939.1"/>
    <property type="molecule type" value="Genomic_DNA"/>
</dbReference>
<proteinExistence type="predicted"/>
<dbReference type="OrthoDB" id="3210767at2"/>
<dbReference type="AlphaFoldDB" id="E4TX73"/>
<protein>
    <recommendedName>
        <fullName evidence="3">Peroxide stress protein YaaA</fullName>
    </recommendedName>
</protein>
<evidence type="ECO:0000313" key="1">
    <source>
        <dbReference type="EMBL" id="ADR34939.1"/>
    </source>
</evidence>
<evidence type="ECO:0000313" key="2">
    <source>
        <dbReference type="Proteomes" id="UP000008721"/>
    </source>
</evidence>
<dbReference type="KEGG" id="sku:Sulku_2279"/>
<name>E4TX73_SULKY</name>
<sequence>MIILFSPSEGKQEGGNLPPLNPESLLFPHLYPKRLEVIEQYEKLTQNGSDEQLYELFGIKDTKEYERFRNPFVSMPTMKAIERYDGVAYDYLAYSSLGKDAQNYIDTTAILFSNLFGPIRAGDSIPDYKLKQGSAIGSFVPEKHYKEYFSSALDELIADQEILDLRAGFYDKFYTPSQPYVTLKFLKEGKVVSHWAKAYRGIVLREAAKHQISSLQELLAMNIDGLNVREILEIKKKKEIVYTIV</sequence>
<dbReference type="PANTHER" id="PTHR30283:SF4">
    <property type="entry name" value="PEROXIDE STRESS RESISTANCE PROTEIN YAAA"/>
    <property type="match status" value="1"/>
</dbReference>
<dbReference type="GO" id="GO:0033194">
    <property type="term" value="P:response to hydroperoxide"/>
    <property type="evidence" value="ECO:0007669"/>
    <property type="project" value="TreeGrafter"/>
</dbReference>
<organism evidence="1 2">
    <name type="scientific">Sulfuricurvum kujiense (strain ATCC BAA-921 / DSM 16994 / JCM 11577 / YK-1)</name>
    <dbReference type="NCBI Taxonomy" id="709032"/>
    <lineage>
        <taxon>Bacteria</taxon>
        <taxon>Pseudomonadati</taxon>
        <taxon>Campylobacterota</taxon>
        <taxon>Epsilonproteobacteria</taxon>
        <taxon>Campylobacterales</taxon>
        <taxon>Sulfurimonadaceae</taxon>
        <taxon>Sulfuricurvum</taxon>
    </lineage>
</organism>
<dbReference type="RefSeq" id="WP_013461136.1">
    <property type="nucleotide sequence ID" value="NC_014762.1"/>
</dbReference>
<dbReference type="HOGENOM" id="CLU_071581_1_0_7"/>
<gene>
    <name evidence="1" type="ordered locus">Sulku_2279</name>
</gene>